<organism evidence="4 5">
    <name type="scientific">Kitasatospora putterlickiae</name>
    <dbReference type="NCBI Taxonomy" id="221725"/>
    <lineage>
        <taxon>Bacteria</taxon>
        <taxon>Bacillati</taxon>
        <taxon>Actinomycetota</taxon>
        <taxon>Actinomycetes</taxon>
        <taxon>Kitasatosporales</taxon>
        <taxon>Streptomycetaceae</taxon>
        <taxon>Kitasatospora</taxon>
    </lineage>
</organism>
<dbReference type="InterPro" id="IPR009057">
    <property type="entry name" value="Homeodomain-like_sf"/>
</dbReference>
<dbReference type="PANTHER" id="PTHR30055">
    <property type="entry name" value="HTH-TYPE TRANSCRIPTIONAL REGULATOR RUTR"/>
    <property type="match status" value="1"/>
</dbReference>
<dbReference type="PROSITE" id="PS50977">
    <property type="entry name" value="HTH_TETR_2"/>
    <property type="match status" value="1"/>
</dbReference>
<name>A0ABP4IG30_9ACTN</name>
<dbReference type="Pfam" id="PF00440">
    <property type="entry name" value="TetR_N"/>
    <property type="match status" value="1"/>
</dbReference>
<accession>A0ABP4IG30</accession>
<evidence type="ECO:0000313" key="4">
    <source>
        <dbReference type="EMBL" id="GAA1387328.1"/>
    </source>
</evidence>
<dbReference type="SUPFAM" id="SSF48498">
    <property type="entry name" value="Tetracyclin repressor-like, C-terminal domain"/>
    <property type="match status" value="1"/>
</dbReference>
<gene>
    <name evidence="4" type="ORF">GCM10009639_12270</name>
</gene>
<evidence type="ECO:0000259" key="3">
    <source>
        <dbReference type="PROSITE" id="PS50977"/>
    </source>
</evidence>
<sequence length="210" mass="22333">MGNREDLMAGAKRCLIEKGYGRTTARDIATASGVSLAAIGYHFGSKEALLNAALIEATGEWGLMVGAVVARANEASDDPEERFVAVWDGVRRTIAEHRGLWASQFEAMVQVERAPELRAALAGAQKEGRLGLAALFQGLPEVPDTEEELARGVFYQALLVGLAGQWMAAPELAPGGRELLRGLELVGGSVLKPKPAPDWHGSPEWHGPAA</sequence>
<feature type="DNA-binding region" description="H-T-H motif" evidence="2">
    <location>
        <begin position="24"/>
        <end position="43"/>
    </location>
</feature>
<dbReference type="InterPro" id="IPR050109">
    <property type="entry name" value="HTH-type_TetR-like_transc_reg"/>
</dbReference>
<dbReference type="Gene3D" id="1.10.357.10">
    <property type="entry name" value="Tetracycline Repressor, domain 2"/>
    <property type="match status" value="1"/>
</dbReference>
<dbReference type="PRINTS" id="PR00455">
    <property type="entry name" value="HTHTETR"/>
</dbReference>
<dbReference type="PANTHER" id="PTHR30055:SF219">
    <property type="entry name" value="TRANSCRIPTIONAL REGULATORY PROTEIN"/>
    <property type="match status" value="1"/>
</dbReference>
<dbReference type="InterPro" id="IPR036271">
    <property type="entry name" value="Tet_transcr_reg_TetR-rel_C_sf"/>
</dbReference>
<dbReference type="RefSeq" id="WP_344328905.1">
    <property type="nucleotide sequence ID" value="NZ_BAAAKJ010000057.1"/>
</dbReference>
<protein>
    <submittedName>
        <fullName evidence="4">TetR/AcrR family transcriptional regulator</fullName>
    </submittedName>
</protein>
<evidence type="ECO:0000256" key="2">
    <source>
        <dbReference type="PROSITE-ProRule" id="PRU00335"/>
    </source>
</evidence>
<dbReference type="Proteomes" id="UP001499863">
    <property type="component" value="Unassembled WGS sequence"/>
</dbReference>
<comment type="caution">
    <text evidence="4">The sequence shown here is derived from an EMBL/GenBank/DDBJ whole genome shotgun (WGS) entry which is preliminary data.</text>
</comment>
<evidence type="ECO:0000256" key="1">
    <source>
        <dbReference type="ARBA" id="ARBA00023125"/>
    </source>
</evidence>
<dbReference type="InterPro" id="IPR001647">
    <property type="entry name" value="HTH_TetR"/>
</dbReference>
<dbReference type="SUPFAM" id="SSF46689">
    <property type="entry name" value="Homeodomain-like"/>
    <property type="match status" value="1"/>
</dbReference>
<keyword evidence="1 2" id="KW-0238">DNA-binding</keyword>
<evidence type="ECO:0000313" key="5">
    <source>
        <dbReference type="Proteomes" id="UP001499863"/>
    </source>
</evidence>
<feature type="domain" description="HTH tetR-type" evidence="3">
    <location>
        <begin position="1"/>
        <end position="61"/>
    </location>
</feature>
<proteinExistence type="predicted"/>
<keyword evidence="5" id="KW-1185">Reference proteome</keyword>
<reference evidence="5" key="1">
    <citation type="journal article" date="2019" name="Int. J. Syst. Evol. Microbiol.">
        <title>The Global Catalogue of Microorganisms (GCM) 10K type strain sequencing project: providing services to taxonomists for standard genome sequencing and annotation.</title>
        <authorList>
            <consortium name="The Broad Institute Genomics Platform"/>
            <consortium name="The Broad Institute Genome Sequencing Center for Infectious Disease"/>
            <person name="Wu L."/>
            <person name="Ma J."/>
        </authorList>
    </citation>
    <scope>NUCLEOTIDE SEQUENCE [LARGE SCALE GENOMIC DNA]</scope>
    <source>
        <strain evidence="5">JCM 12393</strain>
    </source>
</reference>
<dbReference type="EMBL" id="BAAAKJ010000057">
    <property type="protein sequence ID" value="GAA1387328.1"/>
    <property type="molecule type" value="Genomic_DNA"/>
</dbReference>